<organism evidence="1 2">
    <name type="scientific">Piscirickettsia salmonis</name>
    <dbReference type="NCBI Taxonomy" id="1238"/>
    <lineage>
        <taxon>Bacteria</taxon>
        <taxon>Pseudomonadati</taxon>
        <taxon>Pseudomonadota</taxon>
        <taxon>Gammaproteobacteria</taxon>
        <taxon>Thiotrichales</taxon>
        <taxon>Piscirickettsiaceae</taxon>
        <taxon>Piscirickettsia</taxon>
    </lineage>
</organism>
<sequence length="759" mass="84536">MSIHQELIIDKLNKYSSSIGGVDGLCHGFSYVHAAMAAIDKLDWWQDSLRVISEWDDDLDSLDKKVNLKGQDESISLGQIFERITSYILFNFNPGLLLKGSNGKNLEQKDTVDVFEVIDPISGKILTINKDNHRIVAGELSNKDLKHLLNLKNLKSNMCILSSNDHTCSLRCDNGQYYFYDPNFTEGEKRFNSIKDLIPDLRESLSKSFLITLIDIRGENNLGLEAFSKFKLKLRHLKKSGFKQLVHEAPNLASQALSLATTAKQRSILISILCDSHKINCFNGLENLAMYAPHLVNQALKLGITNKDKLKLFSALCHAENQEKWNGLQILAIYTPQSINQTLDLAVTNKAKSKLISALCHVDNCGYSGLQILAIKSPASVSKAIILAINKKDRLKLISSLYQINEKGMNGLEILINYAPDSIQSILNLAITNKEKSRLVSLLCQVGSQGQTGLQKLSTHAPALVSQALALAVTNEDRSKLILSICKIDEQGQSEFDKLARNSPDSVPYILTLAGTNEERKKLASLITDFDKSKIIKDLCEPDHNGWTKLQILTYTTPNLVYAALTLAVTNQDKLRLISALLSIDSKGFNLLQALSHISPNSLKIFSQNNQFYFIHPILNRFKELQVGYYPALESLEKHYLKNKSSNCLNWETMGDFIEVAKTCAINYMNGFPNSFQLLECYRDEIAVFAQHENNLCLRTSGSFALSLLGAPLIWGLGKAVVRASQGKSFEFLFLGATTSQNKTESLLKSIHNIAPDSS</sequence>
<protein>
    <submittedName>
        <fullName evidence="1">Gluconokinase</fullName>
    </submittedName>
</protein>
<keyword evidence="1" id="KW-0614">Plasmid</keyword>
<dbReference type="AlphaFoldDB" id="A0AAC8VLD4"/>
<reference evidence="1 2" key="1">
    <citation type="journal article" date="2014" name="Genome Announc.">
        <title>Comparative Genome Analysis of Two Isolates of the Fish Pathogen Piscirickettsia salmonis from Different Hosts Reveals Major Differences in Virulence-Associated Secretion Systems.</title>
        <authorList>
            <person name="Bohle H."/>
            <person name="Henriquez P."/>
            <person name="Grothusen H."/>
            <person name="Navas E."/>
            <person name="Sandoval A."/>
            <person name="Bustamante F."/>
            <person name="Bustos P."/>
            <person name="Mancilla M."/>
        </authorList>
    </citation>
    <scope>NUCLEOTIDE SEQUENCE [LARGE SCALE GENOMIC DNA]</scope>
    <source>
        <strain evidence="2">B1-32597</strain>
    </source>
</reference>
<name>A0AAC8VLD4_PISSA</name>
<gene>
    <name evidence="1" type="ORF">KU39_2p26</name>
</gene>
<proteinExistence type="predicted"/>
<evidence type="ECO:0000313" key="2">
    <source>
        <dbReference type="Proteomes" id="UP000029558"/>
    </source>
</evidence>
<dbReference type="EMBL" id="CP012510">
    <property type="protein sequence ID" value="ALB24429.1"/>
    <property type="molecule type" value="Genomic_DNA"/>
</dbReference>
<evidence type="ECO:0000313" key="1">
    <source>
        <dbReference type="EMBL" id="ALB24429.1"/>
    </source>
</evidence>
<dbReference type="RefSeq" id="WP_036771953.1">
    <property type="nucleotide sequence ID" value="NZ_CP012510.1"/>
</dbReference>
<geneLocation type="plasmid" evidence="1 2">
    <name>pPSB1-2</name>
</geneLocation>
<accession>A0AAC8VLD4</accession>
<dbReference type="Proteomes" id="UP000029558">
    <property type="component" value="Plasmid pPSB1-2"/>
</dbReference>